<accession>A0A1F7UPF3</accession>
<dbReference type="EMBL" id="MGEJ01000014">
    <property type="protein sequence ID" value="OGL80129.1"/>
    <property type="molecule type" value="Genomic_DNA"/>
</dbReference>
<gene>
    <name evidence="2" type="ORF">A3B21_02010</name>
</gene>
<sequence length="164" mass="18355">MNMQSEHFISENAMQNTGRPQSEVTRHKRTLSSDAQAAQTRVAEGHAALEALREFGPEVEGELMLDTAPRTTAEKEAWIRRQQQRLEPGFRAALQQMFAGLGERGPGFDNALKQAKRIYGEAAQTAGEIRYSVDKIISPSLKETMDEYVARRGPRHEADQPMVS</sequence>
<name>A0A1F7UPF3_9BACT</name>
<protein>
    <submittedName>
        <fullName evidence="2">Uncharacterized protein</fullName>
    </submittedName>
</protein>
<feature type="compositionally biased region" description="Polar residues" evidence="1">
    <location>
        <begin position="1"/>
        <end position="23"/>
    </location>
</feature>
<reference evidence="2 3" key="1">
    <citation type="journal article" date="2016" name="Nat. Commun.">
        <title>Thousands of microbial genomes shed light on interconnected biogeochemical processes in an aquifer system.</title>
        <authorList>
            <person name="Anantharaman K."/>
            <person name="Brown C.T."/>
            <person name="Hug L.A."/>
            <person name="Sharon I."/>
            <person name="Castelle C.J."/>
            <person name="Probst A.J."/>
            <person name="Thomas B.C."/>
            <person name="Singh A."/>
            <person name="Wilkins M.J."/>
            <person name="Karaoz U."/>
            <person name="Brodie E.L."/>
            <person name="Williams K.H."/>
            <person name="Hubbard S.S."/>
            <person name="Banfield J.F."/>
        </authorList>
    </citation>
    <scope>NUCLEOTIDE SEQUENCE [LARGE SCALE GENOMIC DNA]</scope>
</reference>
<dbReference type="STRING" id="1802401.A3B21_02010"/>
<evidence type="ECO:0000256" key="1">
    <source>
        <dbReference type="SAM" id="MobiDB-lite"/>
    </source>
</evidence>
<feature type="region of interest" description="Disordered" evidence="1">
    <location>
        <begin position="1"/>
        <end position="43"/>
    </location>
</feature>
<evidence type="ECO:0000313" key="3">
    <source>
        <dbReference type="Proteomes" id="UP000176897"/>
    </source>
</evidence>
<evidence type="ECO:0000313" key="2">
    <source>
        <dbReference type="EMBL" id="OGL80129.1"/>
    </source>
</evidence>
<dbReference type="Proteomes" id="UP000176897">
    <property type="component" value="Unassembled WGS sequence"/>
</dbReference>
<dbReference type="AlphaFoldDB" id="A0A1F7UPF3"/>
<proteinExistence type="predicted"/>
<comment type="caution">
    <text evidence="2">The sequence shown here is derived from an EMBL/GenBank/DDBJ whole genome shotgun (WGS) entry which is preliminary data.</text>
</comment>
<organism evidence="2 3">
    <name type="scientific">Candidatus Uhrbacteria bacterium RIFCSPLOWO2_01_FULL_47_24</name>
    <dbReference type="NCBI Taxonomy" id="1802401"/>
    <lineage>
        <taxon>Bacteria</taxon>
        <taxon>Candidatus Uhriibacteriota</taxon>
    </lineage>
</organism>